<keyword evidence="1" id="KW-0812">Transmembrane</keyword>
<sequence>MTPKTVYYLILLFSSLTSFLSTIARAQGRAPHGLANENPTAFSPSAYEFFHPTEQKPTTPGPCSTGSSCSPLPLAAHVEAADKAQGSSMVSSHSGRQGLGAGGVAGIVFGIAFAVLLAMGAYYVVVTRRQNLSRAVTVQPGA</sequence>
<keyword evidence="4" id="KW-1185">Reference proteome</keyword>
<protein>
    <recommendedName>
        <fullName evidence="5">Transmembrane protein</fullName>
    </recommendedName>
</protein>
<dbReference type="Gramene" id="FCD_00001308-RA">
    <property type="protein sequence ID" value="FCD_00001308-RA:cds"/>
    <property type="gene ID" value="FCD_00001308"/>
</dbReference>
<dbReference type="Proteomes" id="UP001187192">
    <property type="component" value="Unassembled WGS sequence"/>
</dbReference>
<keyword evidence="1" id="KW-1133">Transmembrane helix</keyword>
<dbReference type="EMBL" id="BTGU01000001">
    <property type="protein sequence ID" value="GMN24756.1"/>
    <property type="molecule type" value="Genomic_DNA"/>
</dbReference>
<evidence type="ECO:0000313" key="4">
    <source>
        <dbReference type="Proteomes" id="UP001187192"/>
    </source>
</evidence>
<dbReference type="PANTHER" id="PTHR35718">
    <property type="entry name" value="EXPRESSED PROTEIN"/>
    <property type="match status" value="1"/>
</dbReference>
<feature type="chain" id="PRO_5041663493" description="Transmembrane protein" evidence="2">
    <location>
        <begin position="27"/>
        <end position="142"/>
    </location>
</feature>
<evidence type="ECO:0000313" key="3">
    <source>
        <dbReference type="EMBL" id="GMN24756.1"/>
    </source>
</evidence>
<comment type="caution">
    <text evidence="3">The sequence shown here is derived from an EMBL/GenBank/DDBJ whole genome shotgun (WGS) entry which is preliminary data.</text>
</comment>
<feature type="transmembrane region" description="Helical" evidence="1">
    <location>
        <begin position="99"/>
        <end position="125"/>
    </location>
</feature>
<proteinExistence type="predicted"/>
<gene>
    <name evidence="3" type="ORF">TIFTF001_000687</name>
</gene>
<evidence type="ECO:0008006" key="5">
    <source>
        <dbReference type="Google" id="ProtNLM"/>
    </source>
</evidence>
<accession>A0AA87ZHP3</accession>
<feature type="signal peptide" evidence="2">
    <location>
        <begin position="1"/>
        <end position="26"/>
    </location>
</feature>
<keyword evidence="1" id="KW-0472">Membrane</keyword>
<keyword evidence="2" id="KW-0732">Signal</keyword>
<organism evidence="3 4">
    <name type="scientific">Ficus carica</name>
    <name type="common">Common fig</name>
    <dbReference type="NCBI Taxonomy" id="3494"/>
    <lineage>
        <taxon>Eukaryota</taxon>
        <taxon>Viridiplantae</taxon>
        <taxon>Streptophyta</taxon>
        <taxon>Embryophyta</taxon>
        <taxon>Tracheophyta</taxon>
        <taxon>Spermatophyta</taxon>
        <taxon>Magnoliopsida</taxon>
        <taxon>eudicotyledons</taxon>
        <taxon>Gunneridae</taxon>
        <taxon>Pentapetalae</taxon>
        <taxon>rosids</taxon>
        <taxon>fabids</taxon>
        <taxon>Rosales</taxon>
        <taxon>Moraceae</taxon>
        <taxon>Ficeae</taxon>
        <taxon>Ficus</taxon>
    </lineage>
</organism>
<reference evidence="3" key="1">
    <citation type="submission" date="2023-07" db="EMBL/GenBank/DDBJ databases">
        <title>draft genome sequence of fig (Ficus carica).</title>
        <authorList>
            <person name="Takahashi T."/>
            <person name="Nishimura K."/>
        </authorList>
    </citation>
    <scope>NUCLEOTIDE SEQUENCE</scope>
</reference>
<evidence type="ECO:0000256" key="1">
    <source>
        <dbReference type="SAM" id="Phobius"/>
    </source>
</evidence>
<name>A0AA87ZHP3_FICCA</name>
<evidence type="ECO:0000256" key="2">
    <source>
        <dbReference type="SAM" id="SignalP"/>
    </source>
</evidence>
<dbReference type="AlphaFoldDB" id="A0AA87ZHP3"/>
<dbReference type="PANTHER" id="PTHR35718:SF1">
    <property type="entry name" value="EXPRESSED PROTEIN"/>
    <property type="match status" value="1"/>
</dbReference>